<sequence>MNTREFAAELQLIGVNPFVDVPLEVLAFLFEQAGKAKGPIPVRGTVNQLPYQQTLVRFSGAWRLYINLSMLKNSPKRIGETIQVTIAFDPRERALPMHPQLAEALDKVREAQQVFNRLTPSRQQEIIRYITRLKTDESRARAVGRAIDFLLGKGRFIGRDTP</sequence>
<evidence type="ECO:0000313" key="2">
    <source>
        <dbReference type="Proteomes" id="UP000829647"/>
    </source>
</evidence>
<dbReference type="RefSeq" id="WP_247974818.1">
    <property type="nucleotide sequence ID" value="NZ_CP095848.1"/>
</dbReference>
<accession>A0ABY4J693</accession>
<dbReference type="Gene3D" id="2.40.30.100">
    <property type="entry name" value="AF2212/PG0164-like"/>
    <property type="match status" value="1"/>
</dbReference>
<dbReference type="Pfam" id="PF13376">
    <property type="entry name" value="OmdA"/>
    <property type="match status" value="1"/>
</dbReference>
<evidence type="ECO:0000313" key="1">
    <source>
        <dbReference type="EMBL" id="UPL48351.1"/>
    </source>
</evidence>
<dbReference type="SUPFAM" id="SSF141694">
    <property type="entry name" value="AF2212/PG0164-like"/>
    <property type="match status" value="1"/>
</dbReference>
<organism evidence="1 2">
    <name type="scientific">Hymenobacter sublimis</name>
    <dbReference type="NCBI Taxonomy" id="2933777"/>
    <lineage>
        <taxon>Bacteria</taxon>
        <taxon>Pseudomonadati</taxon>
        <taxon>Bacteroidota</taxon>
        <taxon>Cytophagia</taxon>
        <taxon>Cytophagales</taxon>
        <taxon>Hymenobacteraceae</taxon>
        <taxon>Hymenobacter</taxon>
    </lineage>
</organism>
<protein>
    <submittedName>
        <fullName evidence="1">YdeI/OmpD-associated family protein</fullName>
    </submittedName>
</protein>
<dbReference type="InterPro" id="IPR037079">
    <property type="entry name" value="AF2212/PG0164-like_sf"/>
</dbReference>
<gene>
    <name evidence="1" type="ORF">MWH26_14280</name>
</gene>
<name>A0ABY4J693_9BACT</name>
<dbReference type="EMBL" id="CP095848">
    <property type="protein sequence ID" value="UPL48351.1"/>
    <property type="molecule type" value="Genomic_DNA"/>
</dbReference>
<dbReference type="Proteomes" id="UP000829647">
    <property type="component" value="Chromosome"/>
</dbReference>
<dbReference type="InterPro" id="IPR015018">
    <property type="entry name" value="DUF1905"/>
</dbReference>
<keyword evidence="2" id="KW-1185">Reference proteome</keyword>
<proteinExistence type="predicted"/>
<dbReference type="Pfam" id="PF08922">
    <property type="entry name" value="DUF1905"/>
    <property type="match status" value="1"/>
</dbReference>
<reference evidence="1 2" key="1">
    <citation type="submission" date="2022-04" db="EMBL/GenBank/DDBJ databases">
        <title>Hymenobacter sp. isolated from the air.</title>
        <authorList>
            <person name="Won M."/>
            <person name="Lee C.-M."/>
            <person name="Woen H.-Y."/>
            <person name="Kwon S.-W."/>
        </authorList>
    </citation>
    <scope>NUCLEOTIDE SEQUENCE [LARGE SCALE GENOMIC DNA]</scope>
    <source>
        <strain evidence="2">5516 S-25</strain>
    </source>
</reference>